<comment type="caution">
    <text evidence="4">The sequence shown here is derived from an EMBL/GenBank/DDBJ whole genome shotgun (WGS) entry which is preliminary data.</text>
</comment>
<feature type="binding site" evidence="3">
    <location>
        <position position="137"/>
    </location>
    <ligand>
        <name>a divalent metal cation</name>
        <dbReference type="ChEBI" id="CHEBI:60240"/>
    </ligand>
</feature>
<gene>
    <name evidence="4" type="ORF">E6K79_05325</name>
</gene>
<dbReference type="PANTHER" id="PTHR37302:SF3">
    <property type="entry name" value="DAMAGE-INDUCIBLE PROTEIN DINB"/>
    <property type="match status" value="1"/>
</dbReference>
<feature type="binding site" evidence="3">
    <location>
        <position position="133"/>
    </location>
    <ligand>
        <name>a divalent metal cation</name>
        <dbReference type="ChEBI" id="CHEBI:60240"/>
    </ligand>
</feature>
<evidence type="ECO:0000256" key="3">
    <source>
        <dbReference type="PIRSR" id="PIRSR607837-1"/>
    </source>
</evidence>
<comment type="similarity">
    <text evidence="1">Belongs to the DinB family.</text>
</comment>
<dbReference type="Gene3D" id="1.20.120.450">
    <property type="entry name" value="dinb family like domain"/>
    <property type="match status" value="1"/>
</dbReference>
<dbReference type="InterPro" id="IPR034660">
    <property type="entry name" value="DinB/YfiT-like"/>
</dbReference>
<dbReference type="AlphaFoldDB" id="A0A538TNL8"/>
<evidence type="ECO:0000313" key="4">
    <source>
        <dbReference type="EMBL" id="TMQ65188.1"/>
    </source>
</evidence>
<organism evidence="4 5">
    <name type="scientific">Eiseniibacteriota bacterium</name>
    <dbReference type="NCBI Taxonomy" id="2212470"/>
    <lineage>
        <taxon>Bacteria</taxon>
        <taxon>Candidatus Eiseniibacteriota</taxon>
    </lineage>
</organism>
<protein>
    <submittedName>
        <fullName evidence="4">DUF664 domain-containing protein</fullName>
    </submittedName>
</protein>
<proteinExistence type="inferred from homology"/>
<dbReference type="GO" id="GO:0046872">
    <property type="term" value="F:metal ion binding"/>
    <property type="evidence" value="ECO:0007669"/>
    <property type="project" value="UniProtKB-KW"/>
</dbReference>
<feature type="binding site" evidence="3">
    <location>
        <position position="46"/>
    </location>
    <ligand>
        <name>a divalent metal cation</name>
        <dbReference type="ChEBI" id="CHEBI:60240"/>
    </ligand>
</feature>
<evidence type="ECO:0000256" key="1">
    <source>
        <dbReference type="ARBA" id="ARBA00008635"/>
    </source>
</evidence>
<name>A0A538TNL8_UNCEI</name>
<dbReference type="EMBL" id="VBOZ01000014">
    <property type="protein sequence ID" value="TMQ65188.1"/>
    <property type="molecule type" value="Genomic_DNA"/>
</dbReference>
<reference evidence="4 5" key="1">
    <citation type="journal article" date="2019" name="Nat. Microbiol.">
        <title>Mediterranean grassland soil C-N compound turnover is dependent on rainfall and depth, and is mediated by genomically divergent microorganisms.</title>
        <authorList>
            <person name="Diamond S."/>
            <person name="Andeer P.F."/>
            <person name="Li Z."/>
            <person name="Crits-Christoph A."/>
            <person name="Burstein D."/>
            <person name="Anantharaman K."/>
            <person name="Lane K.R."/>
            <person name="Thomas B.C."/>
            <person name="Pan C."/>
            <person name="Northen T.R."/>
            <person name="Banfield J.F."/>
        </authorList>
    </citation>
    <scope>NUCLEOTIDE SEQUENCE [LARGE SCALE GENOMIC DNA]</scope>
    <source>
        <strain evidence="4">WS_9</strain>
    </source>
</reference>
<dbReference type="InterPro" id="IPR007837">
    <property type="entry name" value="DinB"/>
</dbReference>
<evidence type="ECO:0000313" key="5">
    <source>
        <dbReference type="Proteomes" id="UP000317691"/>
    </source>
</evidence>
<accession>A0A538TNL8</accession>
<dbReference type="Pfam" id="PF05163">
    <property type="entry name" value="DinB"/>
    <property type="match status" value="1"/>
</dbReference>
<sequence>MDLKDYFEATWEARGRLLAAAADLSPEEWTRDFPFSWKSLRNLFAHVIEVEGSWIGKNIEKGNWKYPDEDEIARRFATPEMARARGDEIAKMTREVLAAYMPARLREIRRGTQMDGSETTFTVEQILTHVFTHELRHQGQLQVMLRLLGKPAPNADWI</sequence>
<dbReference type="SUPFAM" id="SSF109854">
    <property type="entry name" value="DinB/YfiT-like putative metalloenzymes"/>
    <property type="match status" value="1"/>
</dbReference>
<evidence type="ECO:0000256" key="2">
    <source>
        <dbReference type="ARBA" id="ARBA00022723"/>
    </source>
</evidence>
<dbReference type="Proteomes" id="UP000317691">
    <property type="component" value="Unassembled WGS sequence"/>
</dbReference>
<dbReference type="PANTHER" id="PTHR37302">
    <property type="entry name" value="SLR1116 PROTEIN"/>
    <property type="match status" value="1"/>
</dbReference>
<keyword evidence="2 3" id="KW-0479">Metal-binding</keyword>